<accession>A0AAD4WQM1</accession>
<dbReference type="AlphaFoldDB" id="A0AAD4WQM1"/>
<sequence length="91" mass="10306">MQNGAFLRGCVVWKLETPRMESDVTVKEAVKDDPEETVSDDRQSFKASAANASESNQISLYIATRSFISRRDVAWRFQDNAAVSRDLNHLK</sequence>
<dbReference type="Proteomes" id="UP001054821">
    <property type="component" value="Chromosome 2"/>
</dbReference>
<dbReference type="EMBL" id="JAJFAZ020000002">
    <property type="protein sequence ID" value="KAI5346442.1"/>
    <property type="molecule type" value="Genomic_DNA"/>
</dbReference>
<organism evidence="2 3">
    <name type="scientific">Prunus dulcis</name>
    <name type="common">Almond</name>
    <name type="synonym">Amygdalus dulcis</name>
    <dbReference type="NCBI Taxonomy" id="3755"/>
    <lineage>
        <taxon>Eukaryota</taxon>
        <taxon>Viridiplantae</taxon>
        <taxon>Streptophyta</taxon>
        <taxon>Embryophyta</taxon>
        <taxon>Tracheophyta</taxon>
        <taxon>Spermatophyta</taxon>
        <taxon>Magnoliopsida</taxon>
        <taxon>eudicotyledons</taxon>
        <taxon>Gunneridae</taxon>
        <taxon>Pentapetalae</taxon>
        <taxon>rosids</taxon>
        <taxon>fabids</taxon>
        <taxon>Rosales</taxon>
        <taxon>Rosaceae</taxon>
        <taxon>Amygdaloideae</taxon>
        <taxon>Amygdaleae</taxon>
        <taxon>Prunus</taxon>
    </lineage>
</organism>
<keyword evidence="3" id="KW-1185">Reference proteome</keyword>
<comment type="caution">
    <text evidence="2">The sequence shown here is derived from an EMBL/GenBank/DDBJ whole genome shotgun (WGS) entry which is preliminary data.</text>
</comment>
<gene>
    <name evidence="2" type="ORF">L3X38_014321</name>
</gene>
<name>A0AAD4WQM1_PRUDU</name>
<evidence type="ECO:0000313" key="2">
    <source>
        <dbReference type="EMBL" id="KAI5346442.1"/>
    </source>
</evidence>
<feature type="region of interest" description="Disordered" evidence="1">
    <location>
        <begin position="25"/>
        <end position="53"/>
    </location>
</feature>
<evidence type="ECO:0000313" key="3">
    <source>
        <dbReference type="Proteomes" id="UP001054821"/>
    </source>
</evidence>
<evidence type="ECO:0000256" key="1">
    <source>
        <dbReference type="SAM" id="MobiDB-lite"/>
    </source>
</evidence>
<proteinExistence type="predicted"/>
<protein>
    <submittedName>
        <fullName evidence="2">Uncharacterized protein</fullName>
    </submittedName>
</protein>
<reference evidence="2 3" key="1">
    <citation type="journal article" date="2022" name="G3 (Bethesda)">
        <title>Whole-genome sequence and methylome profiling of the almond [Prunus dulcis (Mill.) D.A. Webb] cultivar 'Nonpareil'.</title>
        <authorList>
            <person name="D'Amico-Willman K.M."/>
            <person name="Ouma W.Z."/>
            <person name="Meulia T."/>
            <person name="Sideli G.M."/>
            <person name="Gradziel T.M."/>
            <person name="Fresnedo-Ramirez J."/>
        </authorList>
    </citation>
    <scope>NUCLEOTIDE SEQUENCE [LARGE SCALE GENOMIC DNA]</scope>
    <source>
        <strain evidence="2">Clone GOH B32 T37-40</strain>
    </source>
</reference>